<feature type="compositionally biased region" description="Basic and acidic residues" evidence="1">
    <location>
        <begin position="47"/>
        <end position="69"/>
    </location>
</feature>
<evidence type="ECO:0000313" key="3">
    <source>
        <dbReference type="Proteomes" id="UP000283587"/>
    </source>
</evidence>
<comment type="caution">
    <text evidence="2">The sequence shown here is derived from an EMBL/GenBank/DDBJ whole genome shotgun (WGS) entry which is preliminary data.</text>
</comment>
<name>A0A419A346_9RHOB</name>
<proteinExistence type="predicted"/>
<keyword evidence="3" id="KW-1185">Reference proteome</keyword>
<feature type="compositionally biased region" description="Basic and acidic residues" evidence="1">
    <location>
        <begin position="1"/>
        <end position="14"/>
    </location>
</feature>
<dbReference type="Proteomes" id="UP000283587">
    <property type="component" value="Unassembled WGS sequence"/>
</dbReference>
<feature type="region of interest" description="Disordered" evidence="1">
    <location>
        <begin position="1"/>
        <end position="69"/>
    </location>
</feature>
<organism evidence="2 3">
    <name type="scientific">Paracoccus siganidrum</name>
    <dbReference type="NCBI Taxonomy" id="1276757"/>
    <lineage>
        <taxon>Bacteria</taxon>
        <taxon>Pseudomonadati</taxon>
        <taxon>Pseudomonadota</taxon>
        <taxon>Alphaproteobacteria</taxon>
        <taxon>Rhodobacterales</taxon>
        <taxon>Paracoccaceae</taxon>
        <taxon>Paracoccus</taxon>
    </lineage>
</organism>
<reference evidence="3" key="1">
    <citation type="submission" date="2018-09" db="EMBL/GenBank/DDBJ databases">
        <title>Paracoccus onubensis nov. sp. a moderate halophilic bacterium isolated from Gruta de las Maravillas (Aracena, Spain).</title>
        <authorList>
            <person name="Jurado V."/>
            <person name="Gutierrez-Patricio S."/>
            <person name="Gonzalez-Pimentel J.L."/>
            <person name="Miller A.Z."/>
            <person name="Laiz L."/>
            <person name="Saiz-Jimenez C."/>
        </authorList>
    </citation>
    <scope>NUCLEOTIDE SEQUENCE [LARGE SCALE GENOMIC DNA]</scope>
    <source>
        <strain evidence="3">DSM 26381</strain>
    </source>
</reference>
<dbReference type="AlphaFoldDB" id="A0A419A346"/>
<evidence type="ECO:0000256" key="1">
    <source>
        <dbReference type="SAM" id="MobiDB-lite"/>
    </source>
</evidence>
<sequence length="69" mass="7454">MLGGGRSRDPRFWKGEGMASDSKTPEKDTPARPIVVENDEQGTNDGSGKEKAPEPAKPIVEENKETRGS</sequence>
<accession>A0A419A346</accession>
<protein>
    <submittedName>
        <fullName evidence="2">Uncharacterized protein</fullName>
    </submittedName>
</protein>
<gene>
    <name evidence="2" type="ORF">D3P05_17055</name>
</gene>
<dbReference type="EMBL" id="QZEW01000083">
    <property type="protein sequence ID" value="RJL07808.1"/>
    <property type="molecule type" value="Genomic_DNA"/>
</dbReference>
<evidence type="ECO:0000313" key="2">
    <source>
        <dbReference type="EMBL" id="RJL07808.1"/>
    </source>
</evidence>